<protein>
    <recommendedName>
        <fullName evidence="1">Gp5/Type VI secretion system Vgr protein OB-fold domain-containing protein</fullName>
    </recommendedName>
</protein>
<evidence type="ECO:0000259" key="1">
    <source>
        <dbReference type="Pfam" id="PF04717"/>
    </source>
</evidence>
<dbReference type="SUPFAM" id="SSF69255">
    <property type="entry name" value="gp5 N-terminal domain-like"/>
    <property type="match status" value="1"/>
</dbReference>
<name>A0A927U916_9FIRM</name>
<organism evidence="2 3">
    <name type="scientific">Pseudobutyrivibrio ruminis</name>
    <dbReference type="NCBI Taxonomy" id="46206"/>
    <lineage>
        <taxon>Bacteria</taxon>
        <taxon>Bacillati</taxon>
        <taxon>Bacillota</taxon>
        <taxon>Clostridia</taxon>
        <taxon>Lachnospirales</taxon>
        <taxon>Lachnospiraceae</taxon>
        <taxon>Pseudobutyrivibrio</taxon>
    </lineage>
</organism>
<proteinExistence type="predicted"/>
<dbReference type="Pfam" id="PF04717">
    <property type="entry name" value="Phage_base_V"/>
    <property type="match status" value="1"/>
</dbReference>
<feature type="domain" description="Gp5/Type VI secretion system Vgr protein OB-fold" evidence="1">
    <location>
        <begin position="30"/>
        <end position="103"/>
    </location>
</feature>
<reference evidence="2" key="1">
    <citation type="submission" date="2019-04" db="EMBL/GenBank/DDBJ databases">
        <title>Evolution of Biomass-Degrading Anaerobic Consortia Revealed by Metagenomics.</title>
        <authorList>
            <person name="Peng X."/>
        </authorList>
    </citation>
    <scope>NUCLEOTIDE SEQUENCE</scope>
    <source>
        <strain evidence="2">SIG311</strain>
    </source>
</reference>
<dbReference type="EMBL" id="SVER01000001">
    <property type="protein sequence ID" value="MBE5918235.1"/>
    <property type="molecule type" value="Genomic_DNA"/>
</dbReference>
<evidence type="ECO:0000313" key="2">
    <source>
        <dbReference type="EMBL" id="MBE5918235.1"/>
    </source>
</evidence>
<dbReference type="AlphaFoldDB" id="A0A927U916"/>
<comment type="caution">
    <text evidence="2">The sequence shown here is derived from an EMBL/GenBank/DDBJ whole genome shotgun (WGS) entry which is preliminary data.</text>
</comment>
<dbReference type="InterPro" id="IPR006531">
    <property type="entry name" value="Gp5/Vgr_OB"/>
</dbReference>
<accession>A0A927U916</accession>
<dbReference type="InterPro" id="IPR037026">
    <property type="entry name" value="Vgr_OB-fold_dom_sf"/>
</dbReference>
<dbReference type="Gene3D" id="2.40.50.230">
    <property type="entry name" value="Gp5 N-terminal domain"/>
    <property type="match status" value="1"/>
</dbReference>
<dbReference type="Proteomes" id="UP000766246">
    <property type="component" value="Unassembled WGS sequence"/>
</dbReference>
<gene>
    <name evidence="2" type="ORF">E7272_00170</name>
</gene>
<evidence type="ECO:0000313" key="3">
    <source>
        <dbReference type="Proteomes" id="UP000766246"/>
    </source>
</evidence>
<sequence>MAIFDIFEEVSEKAITKTETGENRIFGVVVGEVVNNYDEKFPGRVCVNLHTRDADANEMKWARMAMPSGGDGWGHYFLPEIGDQVLVVFEEGIIDRPYVIGCIQKSTDKFLSKSKHKKNQHKRIVTRHGSTIEFEDVADENGGDGDGSKDKIKVYTANEAHSIELDNEKKQIEIKDKGGKADILMKTENGDISITAARKITIKAGDKITLVMNGESGKVTLKCQDLSVDATGKIQQQATGKMNLSGAMFTAETQGAMKLNASGLTQITGATIKIG</sequence>